<dbReference type="RefSeq" id="WP_087147853.1">
    <property type="nucleotide sequence ID" value="NZ_FUKJ01000345.1"/>
</dbReference>
<sequence length="221" mass="24126">MKKNTPCPASLRVLLLAIAFGVGGCNKDSENNQSPQIADKNSVGCLATNDFYAVHFSVYLKPSGDLKNMDRAALLKPYCKELPVVGRAFFSADLIDEDIRGTPIGIRIVELADGTKKPEEFKEIRTLAEIPAKIYAKGVVEAQADIDKNGDYAMILIVGGENALSEDDKLKIPFHVGGNPYNPYGWPRETLIGIASGIGFVILGTIYLLYRLLKRRKLPAA</sequence>
<keyword evidence="2" id="KW-0732">Signal</keyword>
<keyword evidence="1" id="KW-1133">Transmembrane helix</keyword>
<feature type="signal peptide" evidence="2">
    <location>
        <begin position="1"/>
        <end position="24"/>
    </location>
</feature>
<evidence type="ECO:0000313" key="3">
    <source>
        <dbReference type="EMBL" id="SJM94566.1"/>
    </source>
</evidence>
<organism evidence="3 4">
    <name type="scientific">Crenothrix polyspora</name>
    <dbReference type="NCBI Taxonomy" id="360316"/>
    <lineage>
        <taxon>Bacteria</taxon>
        <taxon>Pseudomonadati</taxon>
        <taxon>Pseudomonadota</taxon>
        <taxon>Gammaproteobacteria</taxon>
        <taxon>Methylococcales</taxon>
        <taxon>Crenotrichaceae</taxon>
        <taxon>Crenothrix</taxon>
    </lineage>
</organism>
<feature type="transmembrane region" description="Helical" evidence="1">
    <location>
        <begin position="191"/>
        <end position="210"/>
    </location>
</feature>
<evidence type="ECO:0008006" key="5">
    <source>
        <dbReference type="Google" id="ProtNLM"/>
    </source>
</evidence>
<protein>
    <recommendedName>
        <fullName evidence="5">Lipoprotein</fullName>
    </recommendedName>
</protein>
<evidence type="ECO:0000313" key="4">
    <source>
        <dbReference type="Proteomes" id="UP000195442"/>
    </source>
</evidence>
<evidence type="ECO:0000256" key="1">
    <source>
        <dbReference type="SAM" id="Phobius"/>
    </source>
</evidence>
<proteinExistence type="predicted"/>
<dbReference type="AlphaFoldDB" id="A0A1R4HEC9"/>
<dbReference type="EMBL" id="FUKJ01000345">
    <property type="protein sequence ID" value="SJM94566.1"/>
    <property type="molecule type" value="Genomic_DNA"/>
</dbReference>
<accession>A0A1R4HEC9</accession>
<reference evidence="4" key="1">
    <citation type="submission" date="2017-02" db="EMBL/GenBank/DDBJ databases">
        <authorList>
            <person name="Daims H."/>
        </authorList>
    </citation>
    <scope>NUCLEOTIDE SEQUENCE [LARGE SCALE GENOMIC DNA]</scope>
</reference>
<keyword evidence="1" id="KW-0812">Transmembrane</keyword>
<keyword evidence="1" id="KW-0472">Membrane</keyword>
<dbReference type="PROSITE" id="PS51257">
    <property type="entry name" value="PROKAR_LIPOPROTEIN"/>
    <property type="match status" value="1"/>
</dbReference>
<evidence type="ECO:0000256" key="2">
    <source>
        <dbReference type="SAM" id="SignalP"/>
    </source>
</evidence>
<gene>
    <name evidence="3" type="ORF">CRENPOLYSF2_4090003</name>
</gene>
<dbReference type="OrthoDB" id="194033at2"/>
<name>A0A1R4HEC9_9GAMM</name>
<dbReference type="Proteomes" id="UP000195442">
    <property type="component" value="Unassembled WGS sequence"/>
</dbReference>
<keyword evidence="4" id="KW-1185">Reference proteome</keyword>
<feature type="chain" id="PRO_5010254548" description="Lipoprotein" evidence="2">
    <location>
        <begin position="25"/>
        <end position="221"/>
    </location>
</feature>